<evidence type="ECO:0000313" key="2">
    <source>
        <dbReference type="EMBL" id="SVB16229.1"/>
    </source>
</evidence>
<organism evidence="2">
    <name type="scientific">marine metagenome</name>
    <dbReference type="NCBI Taxonomy" id="408172"/>
    <lineage>
        <taxon>unclassified sequences</taxon>
        <taxon>metagenomes</taxon>
        <taxon>ecological metagenomes</taxon>
    </lineage>
</organism>
<accession>A0A382BRG4</accession>
<feature type="transmembrane region" description="Helical" evidence="1">
    <location>
        <begin position="50"/>
        <end position="73"/>
    </location>
</feature>
<proteinExistence type="predicted"/>
<evidence type="ECO:0000256" key="1">
    <source>
        <dbReference type="SAM" id="Phobius"/>
    </source>
</evidence>
<keyword evidence="1" id="KW-0472">Membrane</keyword>
<protein>
    <submittedName>
        <fullName evidence="2">Uncharacterized protein</fullName>
    </submittedName>
</protein>
<dbReference type="EMBL" id="UINC01030964">
    <property type="protein sequence ID" value="SVB16229.1"/>
    <property type="molecule type" value="Genomic_DNA"/>
</dbReference>
<reference evidence="2" key="1">
    <citation type="submission" date="2018-05" db="EMBL/GenBank/DDBJ databases">
        <authorList>
            <person name="Lanie J.A."/>
            <person name="Ng W.-L."/>
            <person name="Kazmierczak K.M."/>
            <person name="Andrzejewski T.M."/>
            <person name="Davidsen T.M."/>
            <person name="Wayne K.J."/>
            <person name="Tettelin H."/>
            <person name="Glass J.I."/>
            <person name="Rusch D."/>
            <person name="Podicherti R."/>
            <person name="Tsui H.-C.T."/>
            <person name="Winkler M.E."/>
        </authorList>
    </citation>
    <scope>NUCLEOTIDE SEQUENCE</scope>
</reference>
<keyword evidence="1" id="KW-1133">Transmembrane helix</keyword>
<sequence length="87" mass="10062">MQVIVYVLTVMPNKKPFKTGIRFFLYSFIIGYGGIALASFLYLWTDNKVWIWSGSGVYGFFWILFGIGFVLAGKEGLKYFRRKKNEG</sequence>
<name>A0A382BRG4_9ZZZZ</name>
<dbReference type="AlphaFoldDB" id="A0A382BRG4"/>
<keyword evidence="1" id="KW-0812">Transmembrane</keyword>
<feature type="transmembrane region" description="Helical" evidence="1">
    <location>
        <begin position="23"/>
        <end position="44"/>
    </location>
</feature>
<gene>
    <name evidence="2" type="ORF">METZ01_LOCUS169083</name>
</gene>